<evidence type="ECO:0000313" key="2">
    <source>
        <dbReference type="EMBL" id="KAF5557976.1"/>
    </source>
</evidence>
<feature type="region of interest" description="Disordered" evidence="1">
    <location>
        <begin position="168"/>
        <end position="213"/>
    </location>
</feature>
<proteinExistence type="predicted"/>
<reference evidence="2 3" key="1">
    <citation type="submission" date="2020-05" db="EMBL/GenBank/DDBJ databases">
        <title>Identification and distribution of gene clusters putatively required for synthesis of sphingolipid metabolism inhibitors in phylogenetically diverse species of the filamentous fungus Fusarium.</title>
        <authorList>
            <person name="Kim H.-S."/>
            <person name="Busman M."/>
            <person name="Brown D.W."/>
            <person name="Divon H."/>
            <person name="Uhlig S."/>
            <person name="Proctor R.H."/>
        </authorList>
    </citation>
    <scope>NUCLEOTIDE SEQUENCE [LARGE SCALE GENOMIC DNA]</scope>
    <source>
        <strain evidence="2 3">NRRL 13617</strain>
    </source>
</reference>
<sequence length="213" mass="23025">MNNQARGNSRRGRFRRGRGQYLVGNMGHPQNGGGPGQAPVPFRPPPPVVVYPAYGQFPYAPPQQPYFYPPLNPPYGPVVYQNAVPLGYYPYAYMPPPPQGQVNQVAQGQAHMPQLKFQANTMVHVSVAAVAVAFKLAAGVMAEAAQVAQGHSSEAGVAERNSLAALPVPLEQSSDLDRRGVKQEDTDDESTLVAQNIGSTEIKREPVIKQEPQ</sequence>
<protein>
    <submittedName>
        <fullName evidence="2">Uncharacterized protein</fullName>
    </submittedName>
</protein>
<gene>
    <name evidence="2" type="ORF">FPHYL_7571</name>
</gene>
<feature type="compositionally biased region" description="Basic and acidic residues" evidence="1">
    <location>
        <begin position="175"/>
        <end position="184"/>
    </location>
</feature>
<accession>A0A8H5N903</accession>
<dbReference type="Proteomes" id="UP000582016">
    <property type="component" value="Unassembled WGS sequence"/>
</dbReference>
<dbReference type="EMBL" id="JAAOAQ010000273">
    <property type="protein sequence ID" value="KAF5557976.1"/>
    <property type="molecule type" value="Genomic_DNA"/>
</dbReference>
<feature type="region of interest" description="Disordered" evidence="1">
    <location>
        <begin position="1"/>
        <end position="37"/>
    </location>
</feature>
<dbReference type="AlphaFoldDB" id="A0A8H5N903"/>
<organism evidence="2 3">
    <name type="scientific">Fusarium phyllophilum</name>
    <dbReference type="NCBI Taxonomy" id="47803"/>
    <lineage>
        <taxon>Eukaryota</taxon>
        <taxon>Fungi</taxon>
        <taxon>Dikarya</taxon>
        <taxon>Ascomycota</taxon>
        <taxon>Pezizomycotina</taxon>
        <taxon>Sordariomycetes</taxon>
        <taxon>Hypocreomycetidae</taxon>
        <taxon>Hypocreales</taxon>
        <taxon>Nectriaceae</taxon>
        <taxon>Fusarium</taxon>
        <taxon>Fusarium fujikuroi species complex</taxon>
    </lineage>
</organism>
<name>A0A8H5N903_9HYPO</name>
<evidence type="ECO:0000256" key="1">
    <source>
        <dbReference type="SAM" id="MobiDB-lite"/>
    </source>
</evidence>
<feature type="compositionally biased region" description="Basic and acidic residues" evidence="1">
    <location>
        <begin position="201"/>
        <end position="213"/>
    </location>
</feature>
<evidence type="ECO:0000313" key="3">
    <source>
        <dbReference type="Proteomes" id="UP000582016"/>
    </source>
</evidence>
<dbReference type="OrthoDB" id="5106794at2759"/>
<feature type="compositionally biased region" description="Basic residues" evidence="1">
    <location>
        <begin position="8"/>
        <end position="18"/>
    </location>
</feature>
<comment type="caution">
    <text evidence="2">The sequence shown here is derived from an EMBL/GenBank/DDBJ whole genome shotgun (WGS) entry which is preliminary data.</text>
</comment>
<keyword evidence="3" id="KW-1185">Reference proteome</keyword>